<dbReference type="EMBL" id="JBEHCU010005155">
    <property type="protein sequence ID" value="KAL1400710.1"/>
    <property type="molecule type" value="Genomic_DNA"/>
</dbReference>
<sequence length="317" mass="35481">MAQRLMNGARLWAICVVICVIYGGVKAADRVTGTIRFLMFDRCRVDSNQLVNVPDNNAAFAKSSCKPSEQFAIIVHGWREGTDSEWVVDMVSNFTAHRPGCVMVMHYANNSHTIDYFGELLPHFDKLANVLAAHLRRMESIGFDPAKGHIFGFSMGAQLALEGSRRFGLQKINRIDACDPAGPGFDTVPENMLLDPKQAARQVQCIHTSANFGTRRRDCHISWNMGNCGRDQVAARPFPKGSHGLCPYFYNSAFVHRFHPVPKPKLCVSQRLAHGWPRELRMGYHCDMNSGVSGELFSLTTRNFPFTDEQVFDGTIP</sequence>
<keyword evidence="3" id="KW-0964">Secreted</keyword>
<comment type="caution">
    <text evidence="7">The sequence shown here is derived from an EMBL/GenBank/DDBJ whole genome shotgun (WGS) entry which is preliminary data.</text>
</comment>
<evidence type="ECO:0000256" key="2">
    <source>
        <dbReference type="ARBA" id="ARBA00010701"/>
    </source>
</evidence>
<dbReference type="PANTHER" id="PTHR11610">
    <property type="entry name" value="LIPASE"/>
    <property type="match status" value="1"/>
</dbReference>
<evidence type="ECO:0000259" key="6">
    <source>
        <dbReference type="Pfam" id="PF00151"/>
    </source>
</evidence>
<accession>A0ABD1DM20</accession>
<dbReference type="GO" id="GO:0005576">
    <property type="term" value="C:extracellular region"/>
    <property type="evidence" value="ECO:0007669"/>
    <property type="project" value="UniProtKB-SubCell"/>
</dbReference>
<gene>
    <name evidence="7" type="ORF">pipiens_007209</name>
</gene>
<reference evidence="7 8" key="1">
    <citation type="submission" date="2024-05" db="EMBL/GenBank/DDBJ databases">
        <title>Culex pipiens pipiens assembly and annotation.</title>
        <authorList>
            <person name="Alout H."/>
            <person name="Durand T."/>
        </authorList>
    </citation>
    <scope>NUCLEOTIDE SEQUENCE [LARGE SCALE GENOMIC DNA]</scope>
    <source>
        <strain evidence="7">HA-2024</strain>
        <tissue evidence="7">Whole body</tissue>
    </source>
</reference>
<proteinExistence type="inferred from homology"/>
<keyword evidence="5" id="KW-0732">Signal</keyword>
<organism evidence="7 8">
    <name type="scientific">Culex pipiens pipiens</name>
    <name type="common">Northern house mosquito</name>
    <dbReference type="NCBI Taxonomy" id="38569"/>
    <lineage>
        <taxon>Eukaryota</taxon>
        <taxon>Metazoa</taxon>
        <taxon>Ecdysozoa</taxon>
        <taxon>Arthropoda</taxon>
        <taxon>Hexapoda</taxon>
        <taxon>Insecta</taxon>
        <taxon>Pterygota</taxon>
        <taxon>Neoptera</taxon>
        <taxon>Endopterygota</taxon>
        <taxon>Diptera</taxon>
        <taxon>Nematocera</taxon>
        <taxon>Culicoidea</taxon>
        <taxon>Culicidae</taxon>
        <taxon>Culicinae</taxon>
        <taxon>Culicini</taxon>
        <taxon>Culex</taxon>
        <taxon>Culex</taxon>
    </lineage>
</organism>
<dbReference type="PANTHER" id="PTHR11610:SF104">
    <property type="entry name" value="AGAP010328-PA"/>
    <property type="match status" value="1"/>
</dbReference>
<dbReference type="Gene3D" id="3.40.50.1820">
    <property type="entry name" value="alpha/beta hydrolase"/>
    <property type="match status" value="1"/>
</dbReference>
<comment type="subcellular location">
    <subcellularLocation>
        <location evidence="1">Secreted</location>
    </subcellularLocation>
</comment>
<name>A0ABD1DM20_CULPP</name>
<evidence type="ECO:0000313" key="7">
    <source>
        <dbReference type="EMBL" id="KAL1400710.1"/>
    </source>
</evidence>
<dbReference type="SUPFAM" id="SSF53474">
    <property type="entry name" value="alpha/beta-Hydrolases"/>
    <property type="match status" value="1"/>
</dbReference>
<evidence type="ECO:0000256" key="5">
    <source>
        <dbReference type="SAM" id="SignalP"/>
    </source>
</evidence>
<evidence type="ECO:0000256" key="3">
    <source>
        <dbReference type="ARBA" id="ARBA00022525"/>
    </source>
</evidence>
<dbReference type="Pfam" id="PF00151">
    <property type="entry name" value="Lipase"/>
    <property type="match status" value="1"/>
</dbReference>
<dbReference type="InterPro" id="IPR013818">
    <property type="entry name" value="Lipase"/>
</dbReference>
<dbReference type="InterPro" id="IPR000734">
    <property type="entry name" value="TAG_lipase"/>
</dbReference>
<protein>
    <recommendedName>
        <fullName evidence="6">Lipase domain-containing protein</fullName>
    </recommendedName>
</protein>
<feature type="domain" description="Lipase" evidence="6">
    <location>
        <begin position="32"/>
        <end position="221"/>
    </location>
</feature>
<keyword evidence="8" id="KW-1185">Reference proteome</keyword>
<feature type="chain" id="PRO_5044762475" description="Lipase domain-containing protein" evidence="5">
    <location>
        <begin position="28"/>
        <end position="317"/>
    </location>
</feature>
<evidence type="ECO:0000256" key="1">
    <source>
        <dbReference type="ARBA" id="ARBA00004613"/>
    </source>
</evidence>
<dbReference type="InterPro" id="IPR029058">
    <property type="entry name" value="AB_hydrolase_fold"/>
</dbReference>
<feature type="signal peptide" evidence="5">
    <location>
        <begin position="1"/>
        <end position="27"/>
    </location>
</feature>
<comment type="similarity">
    <text evidence="2 4">Belongs to the AB hydrolase superfamily. Lipase family.</text>
</comment>
<evidence type="ECO:0000313" key="8">
    <source>
        <dbReference type="Proteomes" id="UP001562425"/>
    </source>
</evidence>
<dbReference type="Proteomes" id="UP001562425">
    <property type="component" value="Unassembled WGS sequence"/>
</dbReference>
<dbReference type="AlphaFoldDB" id="A0ABD1DM20"/>
<evidence type="ECO:0000256" key="4">
    <source>
        <dbReference type="RuleBase" id="RU004262"/>
    </source>
</evidence>